<dbReference type="PRINTS" id="PR00455">
    <property type="entry name" value="HTHTETR"/>
</dbReference>
<dbReference type="Gene3D" id="1.10.357.10">
    <property type="entry name" value="Tetracycline Repressor, domain 2"/>
    <property type="match status" value="1"/>
</dbReference>
<dbReference type="SUPFAM" id="SSF48498">
    <property type="entry name" value="Tetracyclin repressor-like, C-terminal domain"/>
    <property type="match status" value="1"/>
</dbReference>
<keyword evidence="2 4" id="KW-0238">DNA-binding</keyword>
<proteinExistence type="predicted"/>
<keyword evidence="1" id="KW-0805">Transcription regulation</keyword>
<dbReference type="RefSeq" id="WP_079494328.1">
    <property type="nucleotide sequence ID" value="NZ_FUZT01000011.1"/>
</dbReference>
<evidence type="ECO:0000313" key="7">
    <source>
        <dbReference type="Proteomes" id="UP000190285"/>
    </source>
</evidence>
<dbReference type="SUPFAM" id="SSF46689">
    <property type="entry name" value="Homeodomain-like"/>
    <property type="match status" value="1"/>
</dbReference>
<keyword evidence="3" id="KW-0804">Transcription</keyword>
<dbReference type="PANTHER" id="PTHR47506:SF6">
    <property type="entry name" value="HTH-TYPE TRANSCRIPTIONAL REPRESSOR NEMR"/>
    <property type="match status" value="1"/>
</dbReference>
<evidence type="ECO:0000313" key="6">
    <source>
        <dbReference type="EMBL" id="SKC84597.1"/>
    </source>
</evidence>
<sequence>MPQVSEKYLETRKNNIAKSAINVFSKKGYSNASMKDIMNEAKVSRGGLYAHFENIDSVFITALKYDDSLQVNQLLTPNLKEPLLPQLNAWIYDILLSIQNKEINLVRAKSEFFLSHDIEEVPYLRERHERLSQNIQQFINKGIEKGEFKKQIDVSSFCELLISMIDGVMLHQYYQYSSNTNLLDILNLMNKMIENILI</sequence>
<evidence type="ECO:0000256" key="4">
    <source>
        <dbReference type="PROSITE-ProRule" id="PRU00335"/>
    </source>
</evidence>
<evidence type="ECO:0000256" key="1">
    <source>
        <dbReference type="ARBA" id="ARBA00023015"/>
    </source>
</evidence>
<feature type="DNA-binding region" description="H-T-H motif" evidence="4">
    <location>
        <begin position="33"/>
        <end position="52"/>
    </location>
</feature>
<dbReference type="InterPro" id="IPR041612">
    <property type="entry name" value="YfiR_C"/>
</dbReference>
<dbReference type="GO" id="GO:0003677">
    <property type="term" value="F:DNA binding"/>
    <property type="evidence" value="ECO:0007669"/>
    <property type="project" value="UniProtKB-UniRule"/>
</dbReference>
<dbReference type="EMBL" id="FUZT01000011">
    <property type="protein sequence ID" value="SKC84597.1"/>
    <property type="molecule type" value="Genomic_DNA"/>
</dbReference>
<evidence type="ECO:0000256" key="2">
    <source>
        <dbReference type="ARBA" id="ARBA00023125"/>
    </source>
</evidence>
<gene>
    <name evidence="6" type="ORF">SAMN02194393_04179</name>
</gene>
<dbReference type="Pfam" id="PF17922">
    <property type="entry name" value="TetR_C_17"/>
    <property type="match status" value="1"/>
</dbReference>
<dbReference type="InterPro" id="IPR036271">
    <property type="entry name" value="Tet_transcr_reg_TetR-rel_C_sf"/>
</dbReference>
<reference evidence="6 7" key="1">
    <citation type="submission" date="2017-02" db="EMBL/GenBank/DDBJ databases">
        <authorList>
            <person name="Peterson S.W."/>
        </authorList>
    </citation>
    <scope>NUCLEOTIDE SEQUENCE [LARGE SCALE GENOMIC DNA]</scope>
    <source>
        <strain evidence="6 7">M1</strain>
    </source>
</reference>
<dbReference type="PROSITE" id="PS50977">
    <property type="entry name" value="HTH_TETR_2"/>
    <property type="match status" value="1"/>
</dbReference>
<protein>
    <submittedName>
        <fullName evidence="6">Transcriptional regulator, TetR family</fullName>
    </submittedName>
</protein>
<dbReference type="Pfam" id="PF00440">
    <property type="entry name" value="TetR_N"/>
    <property type="match status" value="1"/>
</dbReference>
<accession>A0A1T5M8N6</accession>
<organism evidence="6 7">
    <name type="scientific">Maledivibacter halophilus</name>
    <dbReference type="NCBI Taxonomy" id="36842"/>
    <lineage>
        <taxon>Bacteria</taxon>
        <taxon>Bacillati</taxon>
        <taxon>Bacillota</taxon>
        <taxon>Clostridia</taxon>
        <taxon>Peptostreptococcales</taxon>
        <taxon>Caminicellaceae</taxon>
        <taxon>Maledivibacter</taxon>
    </lineage>
</organism>
<dbReference type="PANTHER" id="PTHR47506">
    <property type="entry name" value="TRANSCRIPTIONAL REGULATORY PROTEIN"/>
    <property type="match status" value="1"/>
</dbReference>
<dbReference type="STRING" id="36842.SAMN02194393_04179"/>
<dbReference type="Proteomes" id="UP000190285">
    <property type="component" value="Unassembled WGS sequence"/>
</dbReference>
<evidence type="ECO:0000259" key="5">
    <source>
        <dbReference type="PROSITE" id="PS50977"/>
    </source>
</evidence>
<dbReference type="AlphaFoldDB" id="A0A1T5M8N6"/>
<dbReference type="InterPro" id="IPR009057">
    <property type="entry name" value="Homeodomain-like_sf"/>
</dbReference>
<dbReference type="OrthoDB" id="9814703at2"/>
<feature type="domain" description="HTH tetR-type" evidence="5">
    <location>
        <begin position="10"/>
        <end position="70"/>
    </location>
</feature>
<evidence type="ECO:0000256" key="3">
    <source>
        <dbReference type="ARBA" id="ARBA00023163"/>
    </source>
</evidence>
<keyword evidence="7" id="KW-1185">Reference proteome</keyword>
<dbReference type="InterPro" id="IPR001647">
    <property type="entry name" value="HTH_TetR"/>
</dbReference>
<name>A0A1T5M8N6_9FIRM</name>
<dbReference type="Gene3D" id="1.10.10.60">
    <property type="entry name" value="Homeodomain-like"/>
    <property type="match status" value="1"/>
</dbReference>